<evidence type="ECO:0000313" key="2">
    <source>
        <dbReference type="EMBL" id="KAI8037583.1"/>
    </source>
</evidence>
<feature type="compositionally biased region" description="Acidic residues" evidence="1">
    <location>
        <begin position="24"/>
        <end position="34"/>
    </location>
</feature>
<sequence>MSKKPSQSPASLPNRLPRQLASPLEEEEKEEEDVEPQRSCQDGSEIMCIAGESCAFVRTRGEIETEARISNECYMEDVGPWGRNRSMK</sequence>
<evidence type="ECO:0000256" key="1">
    <source>
        <dbReference type="SAM" id="MobiDB-lite"/>
    </source>
</evidence>
<comment type="caution">
    <text evidence="2">The sequence shown here is derived from an EMBL/GenBank/DDBJ whole genome shotgun (WGS) entry which is preliminary data.</text>
</comment>
<protein>
    <submittedName>
        <fullName evidence="2">Uncharacterized protein</fullName>
    </submittedName>
</protein>
<evidence type="ECO:0000313" key="3">
    <source>
        <dbReference type="Proteomes" id="UP001059596"/>
    </source>
</evidence>
<dbReference type="Proteomes" id="UP001059596">
    <property type="component" value="Unassembled WGS sequence"/>
</dbReference>
<dbReference type="EMBL" id="JAMKOV010000012">
    <property type="protein sequence ID" value="KAI8037583.1"/>
    <property type="molecule type" value="Genomic_DNA"/>
</dbReference>
<accession>A0A9P9YJ81</accession>
<organism evidence="2 3">
    <name type="scientific">Drosophila gunungcola</name>
    <name type="common">fruit fly</name>
    <dbReference type="NCBI Taxonomy" id="103775"/>
    <lineage>
        <taxon>Eukaryota</taxon>
        <taxon>Metazoa</taxon>
        <taxon>Ecdysozoa</taxon>
        <taxon>Arthropoda</taxon>
        <taxon>Hexapoda</taxon>
        <taxon>Insecta</taxon>
        <taxon>Pterygota</taxon>
        <taxon>Neoptera</taxon>
        <taxon>Endopterygota</taxon>
        <taxon>Diptera</taxon>
        <taxon>Brachycera</taxon>
        <taxon>Muscomorpha</taxon>
        <taxon>Ephydroidea</taxon>
        <taxon>Drosophilidae</taxon>
        <taxon>Drosophila</taxon>
        <taxon>Sophophora</taxon>
    </lineage>
</organism>
<dbReference type="AlphaFoldDB" id="A0A9P9YJ81"/>
<feature type="region of interest" description="Disordered" evidence="1">
    <location>
        <begin position="1"/>
        <end position="42"/>
    </location>
</feature>
<name>A0A9P9YJ81_9MUSC</name>
<feature type="compositionally biased region" description="Polar residues" evidence="1">
    <location>
        <begin position="1"/>
        <end position="11"/>
    </location>
</feature>
<proteinExistence type="predicted"/>
<gene>
    <name evidence="2" type="ORF">M5D96_009738</name>
</gene>
<reference evidence="2" key="1">
    <citation type="journal article" date="2023" name="Genome Biol. Evol.">
        <title>Long-read-based Genome Assembly of Drosophila gunungcola Reveals Fewer Chemosensory Genes in Flower-breeding Species.</title>
        <authorList>
            <person name="Negi A."/>
            <person name="Liao B.Y."/>
            <person name="Yeh S.D."/>
        </authorList>
    </citation>
    <scope>NUCLEOTIDE SEQUENCE</scope>
    <source>
        <strain evidence="2">Sukarami</strain>
    </source>
</reference>
<keyword evidence="3" id="KW-1185">Reference proteome</keyword>